<protein>
    <submittedName>
        <fullName evidence="2">Uncharacterized protein</fullName>
    </submittedName>
</protein>
<feature type="transmembrane region" description="Helical" evidence="1">
    <location>
        <begin position="29"/>
        <end position="46"/>
    </location>
</feature>
<keyword evidence="1" id="KW-1133">Transmembrane helix</keyword>
<evidence type="ECO:0000256" key="1">
    <source>
        <dbReference type="SAM" id="Phobius"/>
    </source>
</evidence>
<dbReference type="Proteomes" id="UP000325395">
    <property type="component" value="Unassembled WGS sequence"/>
</dbReference>
<keyword evidence="1" id="KW-0472">Membrane</keyword>
<evidence type="ECO:0000313" key="2">
    <source>
        <dbReference type="EMBL" id="KAE8419752.1"/>
    </source>
</evidence>
<accession>A0ABQ6WRK9</accession>
<organism evidence="2 3">
    <name type="scientific">Aspergillus pseudocaelatus</name>
    <dbReference type="NCBI Taxonomy" id="1825620"/>
    <lineage>
        <taxon>Eukaryota</taxon>
        <taxon>Fungi</taxon>
        <taxon>Dikarya</taxon>
        <taxon>Ascomycota</taxon>
        <taxon>Pezizomycotina</taxon>
        <taxon>Eurotiomycetes</taxon>
        <taxon>Eurotiomycetidae</taxon>
        <taxon>Eurotiales</taxon>
        <taxon>Aspergillaceae</taxon>
        <taxon>Aspergillus</taxon>
        <taxon>Aspergillus subgen. Circumdati</taxon>
    </lineage>
</organism>
<sequence>MLAIIEVLLRRRVRGQAPSTSGGSLANPWLVFSPWMWVILVGLGLLRDARRLN</sequence>
<proteinExistence type="predicted"/>
<reference evidence="2 3" key="1">
    <citation type="submission" date="2019-04" db="EMBL/GenBank/DDBJ databases">
        <authorList>
            <consortium name="DOE Joint Genome Institute"/>
            <person name="Mondo S."/>
            <person name="Kjaerbolling I."/>
            <person name="Vesth T."/>
            <person name="Frisvad J.C."/>
            <person name="Nybo J.L."/>
            <person name="Theobald S."/>
            <person name="Kildgaard S."/>
            <person name="Isbrandt T."/>
            <person name="Kuo A."/>
            <person name="Sato A."/>
            <person name="Lyhne E.K."/>
            <person name="Kogle M.E."/>
            <person name="Wiebenga A."/>
            <person name="Kun R.S."/>
            <person name="Lubbers R.J."/>
            <person name="Makela M.R."/>
            <person name="Barry K."/>
            <person name="Chovatia M."/>
            <person name="Clum A."/>
            <person name="Daum C."/>
            <person name="Haridas S."/>
            <person name="He G."/>
            <person name="LaButti K."/>
            <person name="Lipzen A."/>
            <person name="Riley R."/>
            <person name="Salamov A."/>
            <person name="Simmons B.A."/>
            <person name="Magnuson J.K."/>
            <person name="Henrissat B."/>
            <person name="Mortensen U.H."/>
            <person name="Larsen T.O."/>
            <person name="Devries R.P."/>
            <person name="Grigoriev I.V."/>
            <person name="Machida M."/>
            <person name="Baker S.E."/>
            <person name="Andersen M.R."/>
            <person name="Cantor M.N."/>
            <person name="Hua S.X."/>
        </authorList>
    </citation>
    <scope>NUCLEOTIDE SEQUENCE [LARGE SCALE GENOMIC DNA]</scope>
    <source>
        <strain evidence="2 3">CBS 117616</strain>
    </source>
</reference>
<dbReference type="EMBL" id="ML735714">
    <property type="protein sequence ID" value="KAE8419752.1"/>
    <property type="molecule type" value="Genomic_DNA"/>
</dbReference>
<gene>
    <name evidence="2" type="ORF">BDV36DRAFT_250771</name>
</gene>
<evidence type="ECO:0000313" key="3">
    <source>
        <dbReference type="Proteomes" id="UP000325395"/>
    </source>
</evidence>
<keyword evidence="1" id="KW-0812">Transmembrane</keyword>
<keyword evidence="3" id="KW-1185">Reference proteome</keyword>
<name>A0ABQ6WRK9_9EURO</name>